<protein>
    <submittedName>
        <fullName evidence="2">GNAT family N-acetyltransferase</fullName>
        <ecNumber evidence="2">2.3.1.-</ecNumber>
    </submittedName>
</protein>
<dbReference type="GO" id="GO:0016746">
    <property type="term" value="F:acyltransferase activity"/>
    <property type="evidence" value="ECO:0007669"/>
    <property type="project" value="UniProtKB-KW"/>
</dbReference>
<sequence>MGFVNKNLQALLEESIAVGAADAIDIHIEVHDGITILNYMNAVPAFAEILLERLYGNIFSSLAHYRIYNGTMGIHTYIACKDEQVLAVLLYRTAGTHVRILNEATQFAAIEIDRFAQHVFRTYPSVNVISLHAVSLEGKTHGFPLQRFNCLEDIVLGLPSSAEEYMAGLGKSTRNYLNRYQNKLKRAFPALCYETYTRHEIQESHIHEILELNRSRMEGKGKLTPWTAIDRQRMLELARICGMVNLITIDGRICAGTINYRVNDNYFLEVIAHAPEYNDYRLGTICCFITICKCIALGGKEYHFLWGQSDYKYRLGGVQHDLEHVSIFRSRRQMLRNANLVLSNLFHCYDRKMRLWVKEMRRRDNAIMKPVESVIHSLDAIKMAWQRHKQHWLGTSSECSDSPKTKLPT</sequence>
<accession>A0ABU1BUB3</accession>
<reference evidence="2 3" key="1">
    <citation type="submission" date="2023-08" db="EMBL/GenBank/DDBJ databases">
        <title>Oxalobacteraceae gen .nov., isolated from river sludge outside the plant.</title>
        <authorList>
            <person name="Zhao S.Y."/>
        </authorList>
    </citation>
    <scope>NUCLEOTIDE SEQUENCE [LARGE SCALE GENOMIC DNA]</scope>
    <source>
        <strain evidence="2 3">R-40</strain>
    </source>
</reference>
<comment type="caution">
    <text evidence="2">The sequence shown here is derived from an EMBL/GenBank/DDBJ whole genome shotgun (WGS) entry which is preliminary data.</text>
</comment>
<dbReference type="EMBL" id="JAUYVH010000013">
    <property type="protein sequence ID" value="MDQ9171878.1"/>
    <property type="molecule type" value="Genomic_DNA"/>
</dbReference>
<dbReference type="InterPro" id="IPR016181">
    <property type="entry name" value="Acyl_CoA_acyltransferase"/>
</dbReference>
<dbReference type="RefSeq" id="WP_338437849.1">
    <property type="nucleotide sequence ID" value="NZ_JAUYVH010000013.1"/>
</dbReference>
<proteinExistence type="predicted"/>
<organism evidence="2 3">
    <name type="scientific">Keguizhuia sedimenti</name>
    <dbReference type="NCBI Taxonomy" id="3064264"/>
    <lineage>
        <taxon>Bacteria</taxon>
        <taxon>Pseudomonadati</taxon>
        <taxon>Pseudomonadota</taxon>
        <taxon>Betaproteobacteria</taxon>
        <taxon>Burkholderiales</taxon>
        <taxon>Oxalobacteraceae</taxon>
        <taxon>Keguizhuia</taxon>
    </lineage>
</organism>
<dbReference type="Pfam" id="PF13480">
    <property type="entry name" value="Acetyltransf_6"/>
    <property type="match status" value="1"/>
</dbReference>
<dbReference type="InterPro" id="IPR038740">
    <property type="entry name" value="BioF2-like_GNAT_dom"/>
</dbReference>
<dbReference type="Proteomes" id="UP001225596">
    <property type="component" value="Unassembled WGS sequence"/>
</dbReference>
<feature type="domain" description="BioF2-like acetyltransferase" evidence="1">
    <location>
        <begin position="171"/>
        <end position="312"/>
    </location>
</feature>
<evidence type="ECO:0000313" key="2">
    <source>
        <dbReference type="EMBL" id="MDQ9171878.1"/>
    </source>
</evidence>
<dbReference type="EC" id="2.3.1.-" evidence="2"/>
<name>A0ABU1BUB3_9BURK</name>
<gene>
    <name evidence="2" type="ORF">Q8A64_15800</name>
</gene>
<keyword evidence="2" id="KW-0012">Acyltransferase</keyword>
<keyword evidence="3" id="KW-1185">Reference proteome</keyword>
<keyword evidence="2" id="KW-0808">Transferase</keyword>
<evidence type="ECO:0000259" key="1">
    <source>
        <dbReference type="Pfam" id="PF13480"/>
    </source>
</evidence>
<dbReference type="SUPFAM" id="SSF55729">
    <property type="entry name" value="Acyl-CoA N-acyltransferases (Nat)"/>
    <property type="match status" value="1"/>
</dbReference>
<evidence type="ECO:0000313" key="3">
    <source>
        <dbReference type="Proteomes" id="UP001225596"/>
    </source>
</evidence>
<dbReference type="Gene3D" id="3.40.630.30">
    <property type="match status" value="1"/>
</dbReference>